<evidence type="ECO:0000313" key="2">
    <source>
        <dbReference type="EMBL" id="KFI18367.1"/>
    </source>
</evidence>
<proteinExistence type="predicted"/>
<gene>
    <name evidence="2" type="ORF">IB75_14600</name>
</gene>
<keyword evidence="1" id="KW-0732">Signal</keyword>
<dbReference type="EMBL" id="JPGN01000083">
    <property type="protein sequence ID" value="KFI18367.1"/>
    <property type="molecule type" value="Genomic_DNA"/>
</dbReference>
<protein>
    <recommendedName>
        <fullName evidence="4">Alginate export domain-containing protein</fullName>
    </recommendedName>
</protein>
<dbReference type="InterPro" id="IPR020016">
    <property type="entry name" value="Decahaem-assoc_OM_MtrB/PioB"/>
</dbReference>
<comment type="caution">
    <text evidence="2">The sequence shown here is derived from an EMBL/GenBank/DDBJ whole genome shotgun (WGS) entry which is preliminary data.</text>
</comment>
<dbReference type="AlphaFoldDB" id="A0A0E2ZJE4"/>
<accession>A0A0E2ZJE4</accession>
<evidence type="ECO:0000313" key="3">
    <source>
        <dbReference type="Proteomes" id="UP000028839"/>
    </source>
</evidence>
<dbReference type="Pfam" id="PF11854">
    <property type="entry name" value="MtrB_PioB"/>
    <property type="match status" value="1"/>
</dbReference>
<feature type="signal peptide" evidence="1">
    <location>
        <begin position="1"/>
        <end position="19"/>
    </location>
</feature>
<sequence length="288" mass="32142">MLLVLWLCLAIAETTQANSANGVNTLFANTLNPTGIDTTQRRDERGLATFKETFSQSPTGLLYAPPFKPPEFGKINAWRYRGSLEGGFLLDDDGDTPENFIEYSDWSEGPLLNYFNLSAWREDNGYFLDLSGGGVDRKDQYYLAQGGQYGLFKLMGFFNEIPHVFETNAITLFEGVGSDQLLLPPGLIPGDNSTADIRTALESASRRSLDLSRAKGGLGFEITPSTRFRMYTRYTQENRTGGRPFGGTFLAPFYAAARQGGWWKQWNRLTTEPIIYSPVLIMDTISTN</sequence>
<evidence type="ECO:0000256" key="1">
    <source>
        <dbReference type="SAM" id="SignalP"/>
    </source>
</evidence>
<dbReference type="HOGENOM" id="CLU_993328_0_0_6"/>
<reference evidence="2 3" key="1">
    <citation type="submission" date="2014-07" db="EMBL/GenBank/DDBJ databases">
        <title>Comparative analysis of Nitrosococcus oceani genome inventories of strains from Pacific and Atlantic gyres.</title>
        <authorList>
            <person name="Lim C.K."/>
            <person name="Wang L."/>
            <person name="Sayavedra-Soto L.A."/>
            <person name="Klotz M.G."/>
        </authorList>
    </citation>
    <scope>NUCLEOTIDE SEQUENCE [LARGE SCALE GENOMIC DNA]</scope>
    <source>
        <strain evidence="2 3">C-27</strain>
    </source>
</reference>
<evidence type="ECO:0008006" key="4">
    <source>
        <dbReference type="Google" id="ProtNLM"/>
    </source>
</evidence>
<feature type="chain" id="PRO_5002408430" description="Alginate export domain-containing protein" evidence="1">
    <location>
        <begin position="20"/>
        <end position="288"/>
    </location>
</feature>
<name>A0A0E2ZJE4_9GAMM</name>
<organism evidence="2 3">
    <name type="scientific">Nitrosococcus oceani C-27</name>
    <dbReference type="NCBI Taxonomy" id="314279"/>
    <lineage>
        <taxon>Bacteria</taxon>
        <taxon>Pseudomonadati</taxon>
        <taxon>Pseudomonadota</taxon>
        <taxon>Gammaproteobacteria</taxon>
        <taxon>Chromatiales</taxon>
        <taxon>Chromatiaceae</taxon>
        <taxon>Nitrosococcus</taxon>
    </lineage>
</organism>
<dbReference type="Proteomes" id="UP000028839">
    <property type="component" value="Unassembled WGS sequence"/>
</dbReference>